<sequence>MSRVGASPEASGVTGGGAAPRVAPMALTLSSQADRRLTSAAWQADPVERFTGAYIAGLRAAAAVLAARGRPHRGRARPTSVWTLLSSVAPELSDWAGYFAAQSGTYAAAQAGIGHRVTAAAADDLLQHAGRFLGVVERQLGRSG</sequence>
<dbReference type="AlphaFoldDB" id="A0A238X4P6"/>
<evidence type="ECO:0000313" key="2">
    <source>
        <dbReference type="EMBL" id="SNR53602.1"/>
    </source>
</evidence>
<dbReference type="Pfam" id="PF18726">
    <property type="entry name" value="HEPN_SAV_6107"/>
    <property type="match status" value="1"/>
</dbReference>
<dbReference type="OrthoDB" id="4570063at2"/>
<feature type="domain" description="SAV-6107-like HEPN" evidence="1">
    <location>
        <begin position="40"/>
        <end position="137"/>
    </location>
</feature>
<protein>
    <recommendedName>
        <fullName evidence="1">SAV-6107-like HEPN domain-containing protein</fullName>
    </recommendedName>
</protein>
<proteinExistence type="predicted"/>
<dbReference type="EMBL" id="FZNW01000009">
    <property type="protein sequence ID" value="SNR53602.1"/>
    <property type="molecule type" value="Genomic_DNA"/>
</dbReference>
<accession>A0A238X4P6</accession>
<evidence type="ECO:0000313" key="3">
    <source>
        <dbReference type="Proteomes" id="UP000198348"/>
    </source>
</evidence>
<dbReference type="Proteomes" id="UP000198348">
    <property type="component" value="Unassembled WGS sequence"/>
</dbReference>
<keyword evidence="3" id="KW-1185">Reference proteome</keyword>
<reference evidence="2 3" key="1">
    <citation type="submission" date="2017-06" db="EMBL/GenBank/DDBJ databases">
        <authorList>
            <person name="Kim H.J."/>
            <person name="Triplett B.A."/>
        </authorList>
    </citation>
    <scope>NUCLEOTIDE SEQUENCE [LARGE SCALE GENOMIC DNA]</scope>
    <source>
        <strain evidence="2 3">DSM 45207</strain>
    </source>
</reference>
<dbReference type="InterPro" id="IPR040891">
    <property type="entry name" value="HEPN_SAV_6107"/>
</dbReference>
<gene>
    <name evidence="2" type="ORF">SAMN06265360_10941</name>
</gene>
<name>A0A238X4P6_9PSEU</name>
<evidence type="ECO:0000259" key="1">
    <source>
        <dbReference type="Pfam" id="PF18726"/>
    </source>
</evidence>
<organism evidence="2 3">
    <name type="scientific">Haloechinothrix alba</name>
    <dbReference type="NCBI Taxonomy" id="664784"/>
    <lineage>
        <taxon>Bacteria</taxon>
        <taxon>Bacillati</taxon>
        <taxon>Actinomycetota</taxon>
        <taxon>Actinomycetes</taxon>
        <taxon>Pseudonocardiales</taxon>
        <taxon>Pseudonocardiaceae</taxon>
        <taxon>Haloechinothrix</taxon>
    </lineage>
</organism>
<dbReference type="RefSeq" id="WP_089301302.1">
    <property type="nucleotide sequence ID" value="NZ_FZNW01000009.1"/>
</dbReference>